<reference evidence="2" key="1">
    <citation type="submission" date="2020-11" db="EMBL/GenBank/DDBJ databases">
        <authorList>
            <consortium name="DOE Joint Genome Institute"/>
            <person name="Ahrendt S."/>
            <person name="Riley R."/>
            <person name="Andreopoulos W."/>
            <person name="LaButti K."/>
            <person name="Pangilinan J."/>
            <person name="Ruiz-duenas F.J."/>
            <person name="Barrasa J.M."/>
            <person name="Sanchez-Garcia M."/>
            <person name="Camarero S."/>
            <person name="Miyauchi S."/>
            <person name="Serrano A."/>
            <person name="Linde D."/>
            <person name="Babiker R."/>
            <person name="Drula E."/>
            <person name="Ayuso-Fernandez I."/>
            <person name="Pacheco R."/>
            <person name="Padilla G."/>
            <person name="Ferreira P."/>
            <person name="Barriuso J."/>
            <person name="Kellner H."/>
            <person name="Castanera R."/>
            <person name="Alfaro M."/>
            <person name="Ramirez L."/>
            <person name="Pisabarro A.G."/>
            <person name="Kuo A."/>
            <person name="Tritt A."/>
            <person name="Lipzen A."/>
            <person name="He G."/>
            <person name="Yan M."/>
            <person name="Ng V."/>
            <person name="Cullen D."/>
            <person name="Martin F."/>
            <person name="Rosso M.-N."/>
            <person name="Henrissat B."/>
            <person name="Hibbett D."/>
            <person name="Martinez A.T."/>
            <person name="Grigoriev I.V."/>
        </authorList>
    </citation>
    <scope>NUCLEOTIDE SEQUENCE</scope>
    <source>
        <strain evidence="2">AH 44721</strain>
    </source>
</reference>
<name>A0A9P5ND55_GYMJU</name>
<evidence type="ECO:0000256" key="1">
    <source>
        <dbReference type="SAM" id="MobiDB-lite"/>
    </source>
</evidence>
<sequence>MLMTDHALFEVHALPTRLQVPYDQFTTILYSFHLYNQLQGRYAAKSAKTVSGNPMTNARCSSINYVHASQYCIQHSSLYCPTPRYQYTTLPNPLSHRLTPPTKQNVKVDHPPSPAFSPSHYLPSASLLLLVRQARKSSSRHISIHLSKGNVKKRKEGSPEVI</sequence>
<evidence type="ECO:0000313" key="2">
    <source>
        <dbReference type="EMBL" id="KAF8876700.1"/>
    </source>
</evidence>
<keyword evidence="3" id="KW-1185">Reference proteome</keyword>
<gene>
    <name evidence="2" type="ORF">CPB84DRAFT_384778</name>
</gene>
<protein>
    <submittedName>
        <fullName evidence="2">Uncharacterized protein</fullName>
    </submittedName>
</protein>
<dbReference type="EMBL" id="JADNYJ010000179">
    <property type="protein sequence ID" value="KAF8876700.1"/>
    <property type="molecule type" value="Genomic_DNA"/>
</dbReference>
<dbReference type="AlphaFoldDB" id="A0A9P5ND55"/>
<feature type="region of interest" description="Disordered" evidence="1">
    <location>
        <begin position="140"/>
        <end position="162"/>
    </location>
</feature>
<proteinExistence type="predicted"/>
<organism evidence="2 3">
    <name type="scientific">Gymnopilus junonius</name>
    <name type="common">Spectacular rustgill mushroom</name>
    <name type="synonym">Gymnopilus spectabilis subsp. junonius</name>
    <dbReference type="NCBI Taxonomy" id="109634"/>
    <lineage>
        <taxon>Eukaryota</taxon>
        <taxon>Fungi</taxon>
        <taxon>Dikarya</taxon>
        <taxon>Basidiomycota</taxon>
        <taxon>Agaricomycotina</taxon>
        <taxon>Agaricomycetes</taxon>
        <taxon>Agaricomycetidae</taxon>
        <taxon>Agaricales</taxon>
        <taxon>Agaricineae</taxon>
        <taxon>Hymenogastraceae</taxon>
        <taxon>Gymnopilus</taxon>
    </lineage>
</organism>
<accession>A0A9P5ND55</accession>
<comment type="caution">
    <text evidence="2">The sequence shown here is derived from an EMBL/GenBank/DDBJ whole genome shotgun (WGS) entry which is preliminary data.</text>
</comment>
<dbReference type="Proteomes" id="UP000724874">
    <property type="component" value="Unassembled WGS sequence"/>
</dbReference>
<evidence type="ECO:0000313" key="3">
    <source>
        <dbReference type="Proteomes" id="UP000724874"/>
    </source>
</evidence>